<dbReference type="AlphaFoldDB" id="A0A1S8LPJ7"/>
<dbReference type="SUPFAM" id="SSF46955">
    <property type="entry name" value="Putative DNA-binding domain"/>
    <property type="match status" value="1"/>
</dbReference>
<proteinExistence type="predicted"/>
<dbReference type="Gene3D" id="1.10.1660.10">
    <property type="match status" value="1"/>
</dbReference>
<name>A0A1S8LPJ7_9CLOT</name>
<dbReference type="InterPro" id="IPR000551">
    <property type="entry name" value="MerR-type_HTH_dom"/>
</dbReference>
<keyword evidence="2" id="KW-1185">Reference proteome</keyword>
<protein>
    <submittedName>
        <fullName evidence="1">Uncharacterized protein</fullName>
    </submittedName>
</protein>
<sequence length="274" mass="31813">MNSEENNMELEENNMEPEQVDVVNNRRRGEILYYTINQVANLLGQDEGSILYFTNVFDDILNIKISDKELTYTDKDIDKLEFLIGLKNKGLTIKEIQKYCEGLSFEGEKSVIAKEEVPMVSTEDISETISKVQNEQFDNLKEYIDNKISENNEVLSQNIAKLIEEAQEKQFKSLKEELLSEINSKFEAQPNSNAELNEEAYTKLDKLITEKLSTENGLKEEFEKLSEMYISREENIIEEIRKYRTIMSQAYSLEQEMDKTKPGFLSKIFSGNDK</sequence>
<dbReference type="InterPro" id="IPR009061">
    <property type="entry name" value="DNA-bd_dom_put_sf"/>
</dbReference>
<reference evidence="1 2" key="1">
    <citation type="submission" date="2022-04" db="EMBL/GenBank/DDBJ databases">
        <title>Genome sequence of C. roseum typestrain.</title>
        <authorList>
            <person name="Poehlein A."/>
            <person name="Schoch T."/>
            <person name="Duerre P."/>
            <person name="Daniel R."/>
        </authorList>
    </citation>
    <scope>NUCLEOTIDE SEQUENCE [LARGE SCALE GENOMIC DNA]</scope>
    <source>
        <strain evidence="1 2">DSM 7320</strain>
    </source>
</reference>
<evidence type="ECO:0000313" key="1">
    <source>
        <dbReference type="EMBL" id="URZ13621.1"/>
    </source>
</evidence>
<accession>A0A1S8LPJ7</accession>
<dbReference type="Proteomes" id="UP000190951">
    <property type="component" value="Chromosome"/>
</dbReference>
<organism evidence="1 2">
    <name type="scientific">Clostridium felsineum</name>
    <dbReference type="NCBI Taxonomy" id="36839"/>
    <lineage>
        <taxon>Bacteria</taxon>
        <taxon>Bacillati</taxon>
        <taxon>Bacillota</taxon>
        <taxon>Clostridia</taxon>
        <taxon>Eubacteriales</taxon>
        <taxon>Clostridiaceae</taxon>
        <taxon>Clostridium</taxon>
    </lineage>
</organism>
<dbReference type="GO" id="GO:0003677">
    <property type="term" value="F:DNA binding"/>
    <property type="evidence" value="ECO:0007669"/>
    <property type="project" value="InterPro"/>
</dbReference>
<dbReference type="KEGG" id="crw:CROST_043870"/>
<evidence type="ECO:0000313" key="2">
    <source>
        <dbReference type="Proteomes" id="UP000190951"/>
    </source>
</evidence>
<dbReference type="STRING" id="84029.CROST_01020"/>
<dbReference type="Pfam" id="PF13411">
    <property type="entry name" value="MerR_1"/>
    <property type="match status" value="1"/>
</dbReference>
<dbReference type="RefSeq" id="WP_077835089.1">
    <property type="nucleotide sequence ID" value="NZ_CP096983.1"/>
</dbReference>
<dbReference type="EMBL" id="CP096983">
    <property type="protein sequence ID" value="URZ13621.1"/>
    <property type="molecule type" value="Genomic_DNA"/>
</dbReference>
<dbReference type="GO" id="GO:0006355">
    <property type="term" value="P:regulation of DNA-templated transcription"/>
    <property type="evidence" value="ECO:0007669"/>
    <property type="project" value="InterPro"/>
</dbReference>
<gene>
    <name evidence="1" type="ORF">CROST_043870</name>
</gene>